<reference evidence="4" key="1">
    <citation type="submission" date="2018-12" db="EMBL/GenBank/DDBJ databases">
        <title>The complete genome of Metarhizium rileyi, a key fungal pathogen of Lepidoptera.</title>
        <authorList>
            <person name="Binneck E."/>
            <person name="Lastra C.C.L."/>
            <person name="Sosa-Gomez D.R."/>
        </authorList>
    </citation>
    <scope>NUCLEOTIDE SEQUENCE [LARGE SCALE GENOMIC DNA]</scope>
    <source>
        <strain evidence="4">Cep018-CH2</strain>
    </source>
</reference>
<dbReference type="Proteomes" id="UP000317257">
    <property type="component" value="Unassembled WGS sequence"/>
</dbReference>
<dbReference type="AlphaFoldDB" id="A0A5C6GBY2"/>
<dbReference type="Pfam" id="PF01565">
    <property type="entry name" value="FAD_binding_4"/>
    <property type="match status" value="1"/>
</dbReference>
<evidence type="ECO:0000259" key="2">
    <source>
        <dbReference type="Pfam" id="PF01565"/>
    </source>
</evidence>
<dbReference type="InterPro" id="IPR016169">
    <property type="entry name" value="FAD-bd_PCMH_sub2"/>
</dbReference>
<gene>
    <name evidence="3" type="ORF">ED733_006496</name>
</gene>
<dbReference type="Gene3D" id="3.30.465.10">
    <property type="match status" value="2"/>
</dbReference>
<organism evidence="3 4">
    <name type="scientific">Metarhizium rileyi (strain RCEF 4871)</name>
    <name type="common">Nomuraea rileyi</name>
    <dbReference type="NCBI Taxonomy" id="1649241"/>
    <lineage>
        <taxon>Eukaryota</taxon>
        <taxon>Fungi</taxon>
        <taxon>Dikarya</taxon>
        <taxon>Ascomycota</taxon>
        <taxon>Pezizomycotina</taxon>
        <taxon>Sordariomycetes</taxon>
        <taxon>Hypocreomycetidae</taxon>
        <taxon>Hypocreales</taxon>
        <taxon>Clavicipitaceae</taxon>
        <taxon>Metarhizium</taxon>
    </lineage>
</organism>
<comment type="similarity">
    <text evidence="1">Belongs to the FAD-binding oxidoreductase/transferase type 4 family.</text>
</comment>
<sequence>MDKIVAFHIQDMDVVAQPGIHWTNLNNDISSSGLFVPPNPGPIALVGEMVSTNCSADGSVIKTRNRPRKASAGYNLNGLFAGSEGT</sequence>
<dbReference type="GO" id="GO:0005739">
    <property type="term" value="C:mitochondrion"/>
    <property type="evidence" value="ECO:0007669"/>
    <property type="project" value="TreeGrafter"/>
</dbReference>
<dbReference type="PANTHER" id="PTHR11748:SF111">
    <property type="entry name" value="D-LACTATE DEHYDROGENASE, MITOCHONDRIAL-RELATED"/>
    <property type="match status" value="1"/>
</dbReference>
<evidence type="ECO:0000256" key="1">
    <source>
        <dbReference type="ARBA" id="ARBA00008000"/>
    </source>
</evidence>
<dbReference type="GO" id="GO:0050660">
    <property type="term" value="F:flavin adenine dinucleotide binding"/>
    <property type="evidence" value="ECO:0007669"/>
    <property type="project" value="InterPro"/>
</dbReference>
<evidence type="ECO:0000313" key="4">
    <source>
        <dbReference type="Proteomes" id="UP000317257"/>
    </source>
</evidence>
<dbReference type="EMBL" id="SBHS01000011">
    <property type="protein sequence ID" value="TWU74577.1"/>
    <property type="molecule type" value="Genomic_DNA"/>
</dbReference>
<comment type="caution">
    <text evidence="3">The sequence shown here is derived from an EMBL/GenBank/DDBJ whole genome shotgun (WGS) entry which is preliminary data.</text>
</comment>
<evidence type="ECO:0000313" key="3">
    <source>
        <dbReference type="EMBL" id="TWU74577.1"/>
    </source>
</evidence>
<dbReference type="GO" id="GO:1903457">
    <property type="term" value="P:lactate catabolic process"/>
    <property type="evidence" value="ECO:0007669"/>
    <property type="project" value="TreeGrafter"/>
</dbReference>
<dbReference type="GO" id="GO:0008720">
    <property type="term" value="F:D-lactate dehydrogenase (NAD+) activity"/>
    <property type="evidence" value="ECO:0007669"/>
    <property type="project" value="TreeGrafter"/>
</dbReference>
<feature type="domain" description="FAD linked oxidase N-terminal" evidence="2">
    <location>
        <begin position="1"/>
        <end position="62"/>
    </location>
</feature>
<accession>A0A5C6GBY2</accession>
<name>A0A5C6GBY2_METRR</name>
<protein>
    <recommendedName>
        <fullName evidence="2">FAD linked oxidase N-terminal domain-containing protein</fullName>
    </recommendedName>
</protein>
<dbReference type="InterPro" id="IPR036318">
    <property type="entry name" value="FAD-bd_PCMH-like_sf"/>
</dbReference>
<dbReference type="PANTHER" id="PTHR11748">
    <property type="entry name" value="D-LACTATE DEHYDROGENASE"/>
    <property type="match status" value="1"/>
</dbReference>
<dbReference type="InterPro" id="IPR006094">
    <property type="entry name" value="Oxid_FAD_bind_N"/>
</dbReference>
<dbReference type="SUPFAM" id="SSF56176">
    <property type="entry name" value="FAD-binding/transporter-associated domain-like"/>
    <property type="match status" value="1"/>
</dbReference>
<proteinExistence type="inferred from homology"/>
<dbReference type="GO" id="GO:0004458">
    <property type="term" value="F:D-lactate dehydrogenase (cytochrome) activity"/>
    <property type="evidence" value="ECO:0007669"/>
    <property type="project" value="TreeGrafter"/>
</dbReference>